<evidence type="ECO:0000313" key="7">
    <source>
        <dbReference type="EMBL" id="MBS2962260.1"/>
    </source>
</evidence>
<evidence type="ECO:0000256" key="5">
    <source>
        <dbReference type="ARBA" id="ARBA00023002"/>
    </source>
</evidence>
<organism evidence="7 8">
    <name type="scientific">Actinocrinis puniceicyclus</name>
    <dbReference type="NCBI Taxonomy" id="977794"/>
    <lineage>
        <taxon>Bacteria</taxon>
        <taxon>Bacillati</taxon>
        <taxon>Actinomycetota</taxon>
        <taxon>Actinomycetes</taxon>
        <taxon>Catenulisporales</taxon>
        <taxon>Actinospicaceae</taxon>
        <taxon>Actinocrinis</taxon>
    </lineage>
</organism>
<dbReference type="AlphaFoldDB" id="A0A8J8BBA9"/>
<evidence type="ECO:0000256" key="3">
    <source>
        <dbReference type="ARBA" id="ARBA00022630"/>
    </source>
</evidence>
<dbReference type="PROSITE" id="PS00862">
    <property type="entry name" value="OX2_COVAL_FAD"/>
    <property type="match status" value="1"/>
</dbReference>
<keyword evidence="5" id="KW-0560">Oxidoreductase</keyword>
<dbReference type="GO" id="GO:0071949">
    <property type="term" value="F:FAD binding"/>
    <property type="evidence" value="ECO:0007669"/>
    <property type="project" value="InterPro"/>
</dbReference>
<gene>
    <name evidence="7" type="ORF">KGA66_04330</name>
</gene>
<evidence type="ECO:0000256" key="2">
    <source>
        <dbReference type="ARBA" id="ARBA00005466"/>
    </source>
</evidence>
<comment type="caution">
    <text evidence="7">The sequence shown here is derived from an EMBL/GenBank/DDBJ whole genome shotgun (WGS) entry which is preliminary data.</text>
</comment>
<evidence type="ECO:0000256" key="4">
    <source>
        <dbReference type="ARBA" id="ARBA00022827"/>
    </source>
</evidence>
<dbReference type="Gene3D" id="3.40.462.20">
    <property type="match status" value="1"/>
</dbReference>
<dbReference type="PROSITE" id="PS51257">
    <property type="entry name" value="PROKAR_LIPOPROTEIN"/>
    <property type="match status" value="1"/>
</dbReference>
<dbReference type="InterPro" id="IPR050416">
    <property type="entry name" value="FAD-linked_Oxidoreductase"/>
</dbReference>
<dbReference type="InterPro" id="IPR006093">
    <property type="entry name" value="Oxy_OxRdtase_FAD_BS"/>
</dbReference>
<feature type="domain" description="FAD-binding PCMH-type" evidence="6">
    <location>
        <begin position="99"/>
        <end position="269"/>
    </location>
</feature>
<dbReference type="InterPro" id="IPR012951">
    <property type="entry name" value="BBE"/>
</dbReference>
<sequence>MDRRGFFRTTSAFAVGGLTAGSVAACGRGGGGAPAGASGAGTAGASGTGTATTPNAAASARASAAAADWSALGRGLAGKLVRPGDADYGTARLLFDPRFDALRPAGIAYCENTGDVAECLAFARRFAVSVTARSGGHSYAGYSSGPGLVIDVTRLNTLTDVGSGTARVGAGTRLVDLYAGLDAHGVTVPGGSCPTVGVAGLALGGGIGVVTRAYGTLSDNLTSVQLVTPDGTVRECDAERDADLFWACRGGGGGNFGVATAFTFATHPALQMVLFFLNWPWSQASRVITAWQGWAPDAPDELWSNLHALSSPGGGAGPTPTIQVGGTYLGTLNGAQALIGQLVDKVGSAPQGQPFVSSHPHAMMIEAGCAQLSTAQCHLPWQNPAGTLRRESEFAKSHIFTRALSGPAVSAIVAAVERRQRLGGGGQGGVAFDALGGAVNRVAPDATAFAHRDGLFVAQFTTTWSDAATPAQTGAQQDWLRGFHQSMAPYASGQAYQNYLDPELANWQQAYYGANYPRLLQVREKYDPEHVFNLPQGIGAA</sequence>
<dbReference type="InterPro" id="IPR016166">
    <property type="entry name" value="FAD-bd_PCMH"/>
</dbReference>
<dbReference type="Gene3D" id="3.30.465.10">
    <property type="match status" value="1"/>
</dbReference>
<proteinExistence type="inferred from homology"/>
<keyword evidence="3" id="KW-0285">Flavoprotein</keyword>
<dbReference type="Pfam" id="PF01565">
    <property type="entry name" value="FAD_binding_4"/>
    <property type="match status" value="1"/>
</dbReference>
<evidence type="ECO:0000259" key="6">
    <source>
        <dbReference type="PROSITE" id="PS51387"/>
    </source>
</evidence>
<dbReference type="InterPro" id="IPR036318">
    <property type="entry name" value="FAD-bd_PCMH-like_sf"/>
</dbReference>
<evidence type="ECO:0000256" key="1">
    <source>
        <dbReference type="ARBA" id="ARBA00001974"/>
    </source>
</evidence>
<reference evidence="7" key="1">
    <citation type="submission" date="2021-04" db="EMBL/GenBank/DDBJ databases">
        <title>Genome based classification of Actinospica acidithermotolerans sp. nov., an actinobacterium isolated from an Indonesian hot spring.</title>
        <authorList>
            <person name="Kusuma A.B."/>
            <person name="Putra K.E."/>
            <person name="Nafisah S."/>
            <person name="Loh J."/>
            <person name="Nouioui I."/>
            <person name="Goodfellow M."/>
        </authorList>
    </citation>
    <scope>NUCLEOTIDE SEQUENCE</scope>
    <source>
        <strain evidence="7">DSM 45618</strain>
    </source>
</reference>
<dbReference type="Gene3D" id="3.30.43.10">
    <property type="entry name" value="Uridine Diphospho-n-acetylenolpyruvylglucosamine Reductase, domain 2"/>
    <property type="match status" value="1"/>
</dbReference>
<dbReference type="PANTHER" id="PTHR42973">
    <property type="entry name" value="BINDING OXIDOREDUCTASE, PUTATIVE (AFU_ORTHOLOGUE AFUA_1G17690)-RELATED"/>
    <property type="match status" value="1"/>
</dbReference>
<name>A0A8J8BBA9_9ACTN</name>
<dbReference type="InterPro" id="IPR006094">
    <property type="entry name" value="Oxid_FAD_bind_N"/>
</dbReference>
<dbReference type="PROSITE" id="PS51387">
    <property type="entry name" value="FAD_PCMH"/>
    <property type="match status" value="1"/>
</dbReference>
<dbReference type="EMBL" id="JAGSXH010000009">
    <property type="protein sequence ID" value="MBS2962260.1"/>
    <property type="molecule type" value="Genomic_DNA"/>
</dbReference>
<accession>A0A8J8BBA9</accession>
<dbReference type="PANTHER" id="PTHR42973:SF39">
    <property type="entry name" value="FAD-BINDING PCMH-TYPE DOMAIN-CONTAINING PROTEIN"/>
    <property type="match status" value="1"/>
</dbReference>
<dbReference type="RefSeq" id="WP_211464729.1">
    <property type="nucleotide sequence ID" value="NZ_JAGSXH010000009.1"/>
</dbReference>
<dbReference type="SUPFAM" id="SSF56176">
    <property type="entry name" value="FAD-binding/transporter-associated domain-like"/>
    <property type="match status" value="1"/>
</dbReference>
<keyword evidence="4" id="KW-0274">FAD</keyword>
<protein>
    <submittedName>
        <fullName evidence="7">FAD-binding oxidoreductase</fullName>
    </submittedName>
</protein>
<dbReference type="Proteomes" id="UP000677913">
    <property type="component" value="Unassembled WGS sequence"/>
</dbReference>
<comment type="similarity">
    <text evidence="2">Belongs to the oxygen-dependent FAD-linked oxidoreductase family.</text>
</comment>
<dbReference type="GO" id="GO:0016491">
    <property type="term" value="F:oxidoreductase activity"/>
    <property type="evidence" value="ECO:0007669"/>
    <property type="project" value="UniProtKB-KW"/>
</dbReference>
<dbReference type="InterPro" id="IPR016169">
    <property type="entry name" value="FAD-bd_PCMH_sub2"/>
</dbReference>
<comment type="cofactor">
    <cofactor evidence="1">
        <name>FAD</name>
        <dbReference type="ChEBI" id="CHEBI:57692"/>
    </cofactor>
</comment>
<dbReference type="Pfam" id="PF08031">
    <property type="entry name" value="BBE"/>
    <property type="match status" value="1"/>
</dbReference>
<keyword evidence="8" id="KW-1185">Reference proteome</keyword>
<evidence type="ECO:0000313" key="8">
    <source>
        <dbReference type="Proteomes" id="UP000677913"/>
    </source>
</evidence>
<dbReference type="InterPro" id="IPR016167">
    <property type="entry name" value="FAD-bd_PCMH_sub1"/>
</dbReference>